<dbReference type="AlphaFoldDB" id="A0A4R0RRR5"/>
<proteinExistence type="predicted"/>
<keyword evidence="3" id="KW-1185">Reference proteome</keyword>
<accession>A0A4R0RRR5</accession>
<name>A0A4R0RRR5_9APHY</name>
<evidence type="ECO:0000313" key="3">
    <source>
        <dbReference type="Proteomes" id="UP000292702"/>
    </source>
</evidence>
<keyword evidence="1" id="KW-0732">Signal</keyword>
<dbReference type="OrthoDB" id="10369928at2759"/>
<evidence type="ECO:0008006" key="4">
    <source>
        <dbReference type="Google" id="ProtNLM"/>
    </source>
</evidence>
<reference evidence="2 3" key="1">
    <citation type="submission" date="2018-11" db="EMBL/GenBank/DDBJ databases">
        <title>Genome assembly of Steccherinum ochraceum LE-BIN_3174, the white-rot fungus of the Steccherinaceae family (The Residual Polyporoid clade, Polyporales, Basidiomycota).</title>
        <authorList>
            <person name="Fedorova T.V."/>
            <person name="Glazunova O.A."/>
            <person name="Landesman E.O."/>
            <person name="Moiseenko K.V."/>
            <person name="Psurtseva N.V."/>
            <person name="Savinova O.S."/>
            <person name="Shakhova N.V."/>
            <person name="Tyazhelova T.V."/>
            <person name="Vasina D.V."/>
        </authorList>
    </citation>
    <scope>NUCLEOTIDE SEQUENCE [LARGE SCALE GENOMIC DNA]</scope>
    <source>
        <strain evidence="2 3">LE-BIN_3174</strain>
    </source>
</reference>
<organism evidence="2 3">
    <name type="scientific">Steccherinum ochraceum</name>
    <dbReference type="NCBI Taxonomy" id="92696"/>
    <lineage>
        <taxon>Eukaryota</taxon>
        <taxon>Fungi</taxon>
        <taxon>Dikarya</taxon>
        <taxon>Basidiomycota</taxon>
        <taxon>Agaricomycotina</taxon>
        <taxon>Agaricomycetes</taxon>
        <taxon>Polyporales</taxon>
        <taxon>Steccherinaceae</taxon>
        <taxon>Steccherinum</taxon>
    </lineage>
</organism>
<protein>
    <recommendedName>
        <fullName evidence="4">Hydrophobin</fullName>
    </recommendedName>
</protein>
<gene>
    <name evidence="2" type="ORF">EIP91_003047</name>
</gene>
<comment type="caution">
    <text evidence="2">The sequence shown here is derived from an EMBL/GenBank/DDBJ whole genome shotgun (WGS) entry which is preliminary data.</text>
</comment>
<dbReference type="Proteomes" id="UP000292702">
    <property type="component" value="Unassembled WGS sequence"/>
</dbReference>
<evidence type="ECO:0000313" key="2">
    <source>
        <dbReference type="EMBL" id="TCD65154.1"/>
    </source>
</evidence>
<feature type="chain" id="PRO_5020260225" description="Hydrophobin" evidence="1">
    <location>
        <begin position="19"/>
        <end position="117"/>
    </location>
</feature>
<sequence length="117" mass="11946">MLAKIILTTLTLVAGASAYVPVIGPGDCSELLCCQAIITPQTTVSPLSDIAILPPIGLIGAACKTMPVPTKVNSLIQCNGIPACCPKILLETAPTPTQIGGLQVTPGCNIVDMFKTS</sequence>
<dbReference type="EMBL" id="RWJN01000196">
    <property type="protein sequence ID" value="TCD65154.1"/>
    <property type="molecule type" value="Genomic_DNA"/>
</dbReference>
<evidence type="ECO:0000256" key="1">
    <source>
        <dbReference type="SAM" id="SignalP"/>
    </source>
</evidence>
<feature type="signal peptide" evidence="1">
    <location>
        <begin position="1"/>
        <end position="18"/>
    </location>
</feature>